<proteinExistence type="inferred from homology"/>
<dbReference type="InterPro" id="IPR012948">
    <property type="entry name" value="AARP2CN"/>
</dbReference>
<comment type="similarity">
    <text evidence="5">Belongs to the TRAFAC class translation factor GTPase superfamily. Bms1-like GTPase family. TSR1 subfamily.</text>
</comment>
<dbReference type="SMART" id="SM01362">
    <property type="entry name" value="DUF663"/>
    <property type="match status" value="1"/>
</dbReference>
<evidence type="ECO:0000256" key="5">
    <source>
        <dbReference type="ARBA" id="ARBA00038288"/>
    </source>
</evidence>
<feature type="compositionally biased region" description="Basic and acidic residues" evidence="7">
    <location>
        <begin position="71"/>
        <end position="82"/>
    </location>
</feature>
<feature type="compositionally biased region" description="Acidic residues" evidence="7">
    <location>
        <begin position="411"/>
        <end position="462"/>
    </location>
</feature>
<dbReference type="GO" id="GO:0003924">
    <property type="term" value="F:GTPase activity"/>
    <property type="evidence" value="ECO:0007669"/>
    <property type="project" value="TreeGrafter"/>
</dbReference>
<dbReference type="Pfam" id="PF04950">
    <property type="entry name" value="RIBIOP_C"/>
    <property type="match status" value="1"/>
</dbReference>
<dbReference type="AlphaFoldDB" id="A0AAV3BBV5"/>
<evidence type="ECO:0000256" key="2">
    <source>
        <dbReference type="ARBA" id="ARBA00022517"/>
    </source>
</evidence>
<evidence type="ECO:0000256" key="7">
    <source>
        <dbReference type="SAM" id="MobiDB-lite"/>
    </source>
</evidence>
<accession>A0AAV3BBV5</accession>
<dbReference type="InterPro" id="IPR039761">
    <property type="entry name" value="Bms1/Tsr1"/>
</dbReference>
<dbReference type="GO" id="GO:0030688">
    <property type="term" value="C:preribosome, small subunit precursor"/>
    <property type="evidence" value="ECO:0007669"/>
    <property type="project" value="TreeGrafter"/>
</dbReference>
<comment type="subcellular location">
    <subcellularLocation>
        <location evidence="1">Nucleus</location>
        <location evidence="1">Nucleolus</location>
    </subcellularLocation>
</comment>
<dbReference type="GO" id="GO:0000479">
    <property type="term" value="P:endonucleolytic cleavage of tricistronic rRNA transcript (SSU-rRNA, 5.8S rRNA, LSU-rRNA)"/>
    <property type="evidence" value="ECO:0007669"/>
    <property type="project" value="TreeGrafter"/>
</dbReference>
<dbReference type="InterPro" id="IPR007034">
    <property type="entry name" value="BMS1_TSR1_C"/>
</dbReference>
<dbReference type="Pfam" id="PF22298">
    <property type="entry name" value="Tsr1_G-like"/>
    <property type="match status" value="1"/>
</dbReference>
<comment type="caution">
    <text evidence="9">The sequence shown here is derived from an EMBL/GenBank/DDBJ whole genome shotgun (WGS) entry which is preliminary data.</text>
</comment>
<dbReference type="Pfam" id="PF08142">
    <property type="entry name" value="AARP2CN"/>
    <property type="match status" value="1"/>
</dbReference>
<feature type="region of interest" description="Disordered" evidence="7">
    <location>
        <begin position="405"/>
        <end position="484"/>
    </location>
</feature>
<evidence type="ECO:0000313" key="10">
    <source>
        <dbReference type="Proteomes" id="UP001181693"/>
    </source>
</evidence>
<dbReference type="GO" id="GO:0034511">
    <property type="term" value="F:U3 snoRNA binding"/>
    <property type="evidence" value="ECO:0007669"/>
    <property type="project" value="TreeGrafter"/>
</dbReference>
<dbReference type="SMART" id="SM00785">
    <property type="entry name" value="AARP2CN"/>
    <property type="match status" value="1"/>
</dbReference>
<keyword evidence="2" id="KW-0690">Ribosome biogenesis</keyword>
<feature type="region of interest" description="Disordered" evidence="7">
    <location>
        <begin position="61"/>
        <end position="82"/>
    </location>
</feature>
<protein>
    <recommendedName>
        <fullName evidence="6">Pre-rRNA-processing protein TSR1 homolog</fullName>
    </recommendedName>
</protein>
<evidence type="ECO:0000256" key="3">
    <source>
        <dbReference type="ARBA" id="ARBA00023242"/>
    </source>
</evidence>
<dbReference type="EMBL" id="DYDO01000001">
    <property type="protein sequence ID" value="DBA34208.1"/>
    <property type="molecule type" value="Genomic_DNA"/>
</dbReference>
<dbReference type="GO" id="GO:0005730">
    <property type="term" value="C:nucleolus"/>
    <property type="evidence" value="ECO:0007669"/>
    <property type="project" value="UniProtKB-SubCell"/>
</dbReference>
<name>A0AAV3BBV5_PYXAD</name>
<keyword evidence="3" id="KW-0539">Nucleus</keyword>
<dbReference type="PANTHER" id="PTHR12858">
    <property type="entry name" value="RIBOSOME BIOGENESIS PROTEIN"/>
    <property type="match status" value="1"/>
</dbReference>
<dbReference type="GO" id="GO:0000462">
    <property type="term" value="P:maturation of SSU-rRNA from tricistronic rRNA transcript (SSU-rRNA, 5.8S rRNA, LSU-rRNA)"/>
    <property type="evidence" value="ECO:0007669"/>
    <property type="project" value="TreeGrafter"/>
</dbReference>
<evidence type="ECO:0000256" key="6">
    <source>
        <dbReference type="ARBA" id="ARBA00040070"/>
    </source>
</evidence>
<feature type="compositionally biased region" description="Basic residues" evidence="7">
    <location>
        <begin position="19"/>
        <end position="30"/>
    </location>
</feature>
<dbReference type="InterPro" id="IPR030387">
    <property type="entry name" value="G_Bms1/Tsr1_dom"/>
</dbReference>
<organism evidence="9 10">
    <name type="scientific">Pyxicephalus adspersus</name>
    <name type="common">African bullfrog</name>
    <dbReference type="NCBI Taxonomy" id="30357"/>
    <lineage>
        <taxon>Eukaryota</taxon>
        <taxon>Metazoa</taxon>
        <taxon>Chordata</taxon>
        <taxon>Craniata</taxon>
        <taxon>Vertebrata</taxon>
        <taxon>Euteleostomi</taxon>
        <taxon>Amphibia</taxon>
        <taxon>Batrachia</taxon>
        <taxon>Anura</taxon>
        <taxon>Neobatrachia</taxon>
        <taxon>Ranoidea</taxon>
        <taxon>Pyxicephalidae</taxon>
        <taxon>Pyxicephalinae</taxon>
        <taxon>Pyxicephalus</taxon>
    </lineage>
</organism>
<comment type="function">
    <text evidence="4">Required during maturation of the 40S ribosomal subunit in the nucleolus.</text>
</comment>
<evidence type="ECO:0000313" key="9">
    <source>
        <dbReference type="EMBL" id="DBA34208.1"/>
    </source>
</evidence>
<gene>
    <name evidence="9" type="ORF">GDO54_001789</name>
</gene>
<evidence type="ECO:0000259" key="8">
    <source>
        <dbReference type="PROSITE" id="PS51714"/>
    </source>
</evidence>
<dbReference type="PROSITE" id="PS51714">
    <property type="entry name" value="G_BMS1"/>
    <property type="match status" value="1"/>
</dbReference>
<dbReference type="PANTHER" id="PTHR12858:SF1">
    <property type="entry name" value="PRE-RRNA-PROCESSING PROTEIN TSR1 HOMOLOG"/>
    <property type="match status" value="1"/>
</dbReference>
<dbReference type="GO" id="GO:0005525">
    <property type="term" value="F:GTP binding"/>
    <property type="evidence" value="ECO:0007669"/>
    <property type="project" value="TreeGrafter"/>
</dbReference>
<feature type="compositionally biased region" description="Basic residues" evidence="7">
    <location>
        <begin position="61"/>
        <end position="70"/>
    </location>
</feature>
<keyword evidence="10" id="KW-1185">Reference proteome</keyword>
<dbReference type="Proteomes" id="UP001181693">
    <property type="component" value="Unassembled WGS sequence"/>
</dbReference>
<sequence>MAVGDKQVAHRPGAFKQQNKAHKTGRHRGRGAQDRENKGRVPAKVLSKKIKKDLGKLDRRHKANQIRRQRKDAVLSEKRHLGSKDGPPHLVVVVALHSRTTTNNLLGLVKGNEDEILQQDEGNSRQFALVCPKQKQRWCFVEANKDDLHSLLDLAKVADTLLFVLDPQEGWDSYGDYCLSCLFAQGLPSYVVAVQGLNEIPIKKKTDVKKHLSKVIEKRFPDAKLFSLDTAQEAAILLRQMATQKQRRLAYRNRRSYILAHKADFQPSDDTGLVGTLKVSGYVRGQELSVNGLIHLVGHGDFQMSQIDAPTDPYPLNPRVHKGKAKKGQDVEMADETNNAEMEEDVKVLMKANLSTQESLQTEVVPDPMEGEQTWPTEEELREAENALKENVKIQKRVPKGTSNYQAAWFLDDEESDVKDESEEEDDDDDEDDDMDDEQEDEMDEAVSEEEDSAEEAEEESETVTIPDSTRDDKYDENLDEAEEEQMLEKYKQERQDEMFPDEVDTPRDQLARTRFQKYRGLKSFRTSPWDPKENLPRDYARIFQFHDFFRTRKRVFRELEEEKDEGAMVGWYVTVHVSGVPVSVMEHFKQGVPLVMCSLLPHEQKMSVLNMLVKRHPGNTEPVKAKEELIFHCGFRRFRASPLYSQHTSADKHKSERFLRSDTAVVVTVYAPITFPPASVLMFRQRNNGMHDLIATGSLLNVNPDRMIIKRIVLSGHPFKIMKKTAVVRYMFFNREDVLWFKPVELRTKWGRRGHIKEPLGTHGHMKCHFDGQLKSQDTVLMNLYKRVYPKWTYDPYIPLPVTWVKNEVEIDPAEVEMD</sequence>
<evidence type="ECO:0000256" key="1">
    <source>
        <dbReference type="ARBA" id="ARBA00004604"/>
    </source>
</evidence>
<evidence type="ECO:0000256" key="4">
    <source>
        <dbReference type="ARBA" id="ARBA00037087"/>
    </source>
</evidence>
<feature type="region of interest" description="Disordered" evidence="7">
    <location>
        <begin position="1"/>
        <end position="42"/>
    </location>
</feature>
<feature type="domain" description="Bms1-type G" evidence="8">
    <location>
        <begin position="87"/>
        <end position="247"/>
    </location>
</feature>
<reference evidence="9" key="1">
    <citation type="thesis" date="2020" institute="ProQuest LLC" country="789 East Eisenhower Parkway, Ann Arbor, MI, USA">
        <title>Comparative Genomics and Chromosome Evolution.</title>
        <authorList>
            <person name="Mudd A.B."/>
        </authorList>
    </citation>
    <scope>NUCLEOTIDE SEQUENCE</scope>
    <source>
        <strain evidence="9">1538</strain>
        <tissue evidence="9">Blood</tissue>
    </source>
</reference>